<accession>A0ABR4GY80</accession>
<gene>
    <name evidence="1" type="ORF">BJX63DRAFT_50339</name>
</gene>
<keyword evidence="2" id="KW-1185">Reference proteome</keyword>
<reference evidence="1 2" key="1">
    <citation type="submission" date="2024-07" db="EMBL/GenBank/DDBJ databases">
        <title>Section-level genome sequencing and comparative genomics of Aspergillus sections Usti and Cavernicolus.</title>
        <authorList>
            <consortium name="Lawrence Berkeley National Laboratory"/>
            <person name="Nybo J.L."/>
            <person name="Vesth T.C."/>
            <person name="Theobald S."/>
            <person name="Frisvad J.C."/>
            <person name="Larsen T.O."/>
            <person name="Kjaerboelling I."/>
            <person name="Rothschild-Mancinelli K."/>
            <person name="Lyhne E.K."/>
            <person name="Kogle M.E."/>
            <person name="Barry K."/>
            <person name="Clum A."/>
            <person name="Na H."/>
            <person name="Ledsgaard L."/>
            <person name="Lin J."/>
            <person name="Lipzen A."/>
            <person name="Kuo A."/>
            <person name="Riley R."/>
            <person name="Mondo S."/>
            <person name="Labutti K."/>
            <person name="Haridas S."/>
            <person name="Pangalinan J."/>
            <person name="Salamov A.A."/>
            <person name="Simmons B.A."/>
            <person name="Magnuson J.K."/>
            <person name="Chen J."/>
            <person name="Drula E."/>
            <person name="Henrissat B."/>
            <person name="Wiebenga A."/>
            <person name="Lubbers R.J."/>
            <person name="Gomes A.C."/>
            <person name="Makela M.R."/>
            <person name="Stajich J."/>
            <person name="Grigoriev I.V."/>
            <person name="Mortensen U.H."/>
            <person name="De Vries R.P."/>
            <person name="Baker S.E."/>
            <person name="Andersen M.R."/>
        </authorList>
    </citation>
    <scope>NUCLEOTIDE SEQUENCE [LARGE SCALE GENOMIC DNA]</scope>
    <source>
        <strain evidence="1 2">CBS 588.65</strain>
    </source>
</reference>
<proteinExistence type="predicted"/>
<sequence length="218" mass="23726">MIIIGLDSVDQLSPPFFRVDQSRCQFVKKAKGNGERRCGVGGRHAQEISIAFGDLTESTAATRSSPLDHTCPLTPVPDRRLWELCAASTLPSVAPSNRQTTLHPPISSLIYALVFRIPSIILFHFLSCSVSFPPLPRIRPFAYLQIAYLCHFSPLRSSFPDSESPEPLRLAGASSQKTHQLTTTCAIDAGVIPVSQALSSSSSSRLKDIASRYIFLGG</sequence>
<evidence type="ECO:0000313" key="2">
    <source>
        <dbReference type="Proteomes" id="UP001610334"/>
    </source>
</evidence>
<evidence type="ECO:0000313" key="1">
    <source>
        <dbReference type="EMBL" id="KAL2808150.1"/>
    </source>
</evidence>
<name>A0ABR4GY80_9EURO</name>
<organism evidence="1 2">
    <name type="scientific">Aspergillus granulosus</name>
    <dbReference type="NCBI Taxonomy" id="176169"/>
    <lineage>
        <taxon>Eukaryota</taxon>
        <taxon>Fungi</taxon>
        <taxon>Dikarya</taxon>
        <taxon>Ascomycota</taxon>
        <taxon>Pezizomycotina</taxon>
        <taxon>Eurotiomycetes</taxon>
        <taxon>Eurotiomycetidae</taxon>
        <taxon>Eurotiales</taxon>
        <taxon>Aspergillaceae</taxon>
        <taxon>Aspergillus</taxon>
        <taxon>Aspergillus subgen. Nidulantes</taxon>
    </lineage>
</organism>
<comment type="caution">
    <text evidence="1">The sequence shown here is derived from an EMBL/GenBank/DDBJ whole genome shotgun (WGS) entry which is preliminary data.</text>
</comment>
<protein>
    <submittedName>
        <fullName evidence="1">Uncharacterized protein</fullName>
    </submittedName>
</protein>
<dbReference type="Proteomes" id="UP001610334">
    <property type="component" value="Unassembled WGS sequence"/>
</dbReference>
<dbReference type="EMBL" id="JBFXLT010000120">
    <property type="protein sequence ID" value="KAL2808150.1"/>
    <property type="molecule type" value="Genomic_DNA"/>
</dbReference>